<dbReference type="PANTHER" id="PTHR34236:SF1">
    <property type="entry name" value="DIMETHYL SULFOXIDE REDUCTASE TRANSCRIPTIONAL ACTIVATOR"/>
    <property type="match status" value="1"/>
</dbReference>
<dbReference type="Gene3D" id="3.30.450.40">
    <property type="match status" value="2"/>
</dbReference>
<proteinExistence type="predicted"/>
<dbReference type="STRING" id="555875.SAMN04488124_2684"/>
<accession>A0A1I6I152</accession>
<reference evidence="6" key="1">
    <citation type="submission" date="2016-10" db="EMBL/GenBank/DDBJ databases">
        <authorList>
            <person name="Varghese N."/>
            <person name="Submissions S."/>
        </authorList>
    </citation>
    <scope>NUCLEOTIDE SEQUENCE [LARGE SCALE GENOMIC DNA]</scope>
    <source>
        <strain evidence="6">CGMCC 1.8711</strain>
    </source>
</reference>
<feature type="domain" description="PAS" evidence="3">
    <location>
        <begin position="198"/>
        <end position="269"/>
    </location>
</feature>
<gene>
    <name evidence="5" type="ORF">SAMN04488124_2684</name>
</gene>
<feature type="domain" description="PAC" evidence="4">
    <location>
        <begin position="273"/>
        <end position="324"/>
    </location>
</feature>
<dbReference type="InterPro" id="IPR013656">
    <property type="entry name" value="PAS_4"/>
</dbReference>
<dbReference type="Pfam" id="PF08448">
    <property type="entry name" value="PAS_4"/>
    <property type="match status" value="2"/>
</dbReference>
<dbReference type="NCBIfam" id="TIGR00229">
    <property type="entry name" value="sensory_box"/>
    <property type="match status" value="1"/>
</dbReference>
<dbReference type="PROSITE" id="PS50112">
    <property type="entry name" value="PAS"/>
    <property type="match status" value="1"/>
</dbReference>
<keyword evidence="6" id="KW-1185">Reference proteome</keyword>
<dbReference type="SMART" id="SM00086">
    <property type="entry name" value="PAC"/>
    <property type="match status" value="1"/>
</dbReference>
<dbReference type="SMART" id="SM00091">
    <property type="entry name" value="PAS"/>
    <property type="match status" value="2"/>
</dbReference>
<dbReference type="PROSITE" id="PS50113">
    <property type="entry name" value="PAC"/>
    <property type="match status" value="1"/>
</dbReference>
<dbReference type="Pfam" id="PF13185">
    <property type="entry name" value="GAF_2"/>
    <property type="match status" value="1"/>
</dbReference>
<dbReference type="SUPFAM" id="SSF55785">
    <property type="entry name" value="PYP-like sensor domain (PAS domain)"/>
    <property type="match status" value="2"/>
</dbReference>
<name>A0A1I6I152_9EURY</name>
<dbReference type="PANTHER" id="PTHR34236">
    <property type="entry name" value="DIMETHYL SULFOXIDE REDUCTASE TRANSCRIPTIONAL ACTIVATOR"/>
    <property type="match status" value="1"/>
</dbReference>
<evidence type="ECO:0000313" key="6">
    <source>
        <dbReference type="Proteomes" id="UP000243250"/>
    </source>
</evidence>
<evidence type="ECO:0000256" key="1">
    <source>
        <dbReference type="ARBA" id="ARBA00023015"/>
    </source>
</evidence>
<dbReference type="InterPro" id="IPR000014">
    <property type="entry name" value="PAS"/>
</dbReference>
<dbReference type="Proteomes" id="UP000243250">
    <property type="component" value="Unassembled WGS sequence"/>
</dbReference>
<evidence type="ECO:0000256" key="2">
    <source>
        <dbReference type="ARBA" id="ARBA00023163"/>
    </source>
</evidence>
<dbReference type="InterPro" id="IPR031803">
    <property type="entry name" value="BAT_GAF/HTH-assoc"/>
</dbReference>
<dbReference type="InterPro" id="IPR035965">
    <property type="entry name" value="PAS-like_dom_sf"/>
</dbReference>
<evidence type="ECO:0000259" key="4">
    <source>
        <dbReference type="PROSITE" id="PS50113"/>
    </source>
</evidence>
<dbReference type="InterPro" id="IPR003018">
    <property type="entry name" value="GAF"/>
</dbReference>
<evidence type="ECO:0000313" key="5">
    <source>
        <dbReference type="EMBL" id="SFR60394.1"/>
    </source>
</evidence>
<dbReference type="EMBL" id="FOYS01000004">
    <property type="protein sequence ID" value="SFR60394.1"/>
    <property type="molecule type" value="Genomic_DNA"/>
</dbReference>
<dbReference type="Pfam" id="PF15915">
    <property type="entry name" value="BAT"/>
    <property type="match status" value="1"/>
</dbReference>
<keyword evidence="1" id="KW-0805">Transcription regulation</keyword>
<dbReference type="OrthoDB" id="165911at2157"/>
<dbReference type="Gene3D" id="3.30.450.20">
    <property type="entry name" value="PAS domain"/>
    <property type="match status" value="2"/>
</dbReference>
<dbReference type="RefSeq" id="WP_089881833.1">
    <property type="nucleotide sequence ID" value="NZ_FOYS01000004.1"/>
</dbReference>
<organism evidence="5 6">
    <name type="scientific">Halogeometricum limi</name>
    <dbReference type="NCBI Taxonomy" id="555875"/>
    <lineage>
        <taxon>Archaea</taxon>
        <taxon>Methanobacteriati</taxon>
        <taxon>Methanobacteriota</taxon>
        <taxon>Stenosarchaea group</taxon>
        <taxon>Halobacteria</taxon>
        <taxon>Halobacteriales</taxon>
        <taxon>Haloferacaceae</taxon>
        <taxon>Halogeometricum</taxon>
    </lineage>
</organism>
<keyword evidence="2" id="KW-0804">Transcription</keyword>
<sequence length="867" mass="94460">MNSESSPSEPDEFRVLLVGREAWRRSTASRLEPRGVTVVEGPPGTVSNVDAVVAPRATVPNGLVPPPEVLNRVTDGIFALDSEWTVTYANDRICNYYRRRGATDSYSPETSDSDEYEAHRRAELREFVGGHFWDFVVDAEETAIYEAAHRAMEDQRPVELEAYYEPLDRWFATSIFPSATGLTVLVRDVTEVRENERESRELHTILSVVSDGVYATDAEGRIRWLNDGYLEMTGYDREELIGQVGAGLLFDSSERERAVATRESVAAGSETPVVFETDLRHADGSPLPVETRVSALFDDGEYRGTVGIVRDVTERRRHERQVRTLTETARELLSASDAATVARVVADAAVEGLGFEGAAVWRPEESANYLVPTVFAGGARRAYAAIGQTGAAGDRTAWSVFADRETRTEADADDPPFAATVWVSLGPYGVLVCGSDAASATDATEVVRALANDAVASFARLDSERILSSQTTELTEHRRSHESLDRYLDVYTDVISAVVSADSREEVNELLCARLSDHEGVDFAWVGERTPTGRVVPRSWSGDAVAYLDSASDWTGEPAVRAAADGRTVVVHDVWAGVDDEPWRRDATARGFRSVVSVPLTHHTRDYGVISLYAGEANQFDADAVELFETLAAFVAFAIGAVERTASFLSRGPVELTFEVTDPGFPPLALARRLDRSLRLDGASRFVGGHIVTTLSVPDCTEAEIRAAAAEMASIDSVTVTRVEGTNLRVEASIVASHAYREIAAQGAVLKSLESTPTAALATFLASEATDSRALADVMSIVYPDTRLVSKRSAAGATASGDTLGELTTRQYEVFITAVRGGYFESPRRHTGEQLADELGISATAFHKHLRTVERKLFERLVDRGVV</sequence>
<dbReference type="InterPro" id="IPR001610">
    <property type="entry name" value="PAC"/>
</dbReference>
<dbReference type="InterPro" id="IPR007050">
    <property type="entry name" value="HTH_bacterioopsin"/>
</dbReference>
<dbReference type="SMART" id="SM00065">
    <property type="entry name" value="GAF"/>
    <property type="match status" value="1"/>
</dbReference>
<dbReference type="CDD" id="cd00130">
    <property type="entry name" value="PAS"/>
    <property type="match status" value="2"/>
</dbReference>
<dbReference type="Pfam" id="PF04967">
    <property type="entry name" value="HTH_10"/>
    <property type="match status" value="1"/>
</dbReference>
<evidence type="ECO:0000259" key="3">
    <source>
        <dbReference type="PROSITE" id="PS50112"/>
    </source>
</evidence>
<dbReference type="InterPro" id="IPR000700">
    <property type="entry name" value="PAS-assoc_C"/>
</dbReference>
<dbReference type="SUPFAM" id="SSF55781">
    <property type="entry name" value="GAF domain-like"/>
    <property type="match status" value="2"/>
</dbReference>
<protein>
    <submittedName>
        <fullName evidence="5">PAS domain S-box-containing protein</fullName>
    </submittedName>
</protein>
<dbReference type="InterPro" id="IPR029016">
    <property type="entry name" value="GAF-like_dom_sf"/>
</dbReference>
<dbReference type="AlphaFoldDB" id="A0A1I6I152"/>